<evidence type="ECO:0000256" key="2">
    <source>
        <dbReference type="ARBA" id="ARBA00022658"/>
    </source>
</evidence>
<feature type="compositionally biased region" description="Basic and acidic residues" evidence="3">
    <location>
        <begin position="934"/>
        <end position="945"/>
    </location>
</feature>
<dbReference type="SMART" id="SM00799">
    <property type="entry name" value="DENN"/>
    <property type="match status" value="1"/>
</dbReference>
<evidence type="ECO:0000313" key="8">
    <source>
        <dbReference type="Ensembl" id="ENSSANP00000037162.1"/>
    </source>
</evidence>
<dbReference type="Pfam" id="PF06602">
    <property type="entry name" value="Myotub-related"/>
    <property type="match status" value="1"/>
</dbReference>
<evidence type="ECO:0000259" key="6">
    <source>
        <dbReference type="PROSITE" id="PS50211"/>
    </source>
</evidence>
<evidence type="ECO:0000313" key="9">
    <source>
        <dbReference type="Proteomes" id="UP000472260"/>
    </source>
</evidence>
<keyword evidence="4" id="KW-1133">Transmembrane helix</keyword>
<dbReference type="InterPro" id="IPR010569">
    <property type="entry name" value="Myotubularin-like_Pase_dom"/>
</dbReference>
<evidence type="ECO:0000256" key="3">
    <source>
        <dbReference type="SAM" id="MobiDB-lite"/>
    </source>
</evidence>
<dbReference type="InterPro" id="IPR030564">
    <property type="entry name" value="Myotubularin"/>
</dbReference>
<keyword evidence="4" id="KW-0472">Membrane</keyword>
<proteinExistence type="inferred from homology"/>
<gene>
    <name evidence="8" type="primary">sbf2</name>
</gene>
<dbReference type="Proteomes" id="UP000472260">
    <property type="component" value="Unassembled WGS sequence"/>
</dbReference>
<evidence type="ECO:0000259" key="5">
    <source>
        <dbReference type="PROSITE" id="PS50003"/>
    </source>
</evidence>
<dbReference type="Ensembl" id="ENSSANT00000039569.1">
    <property type="protein sequence ID" value="ENSSANP00000037162.1"/>
    <property type="gene ID" value="ENSSANG00000016117.1"/>
</dbReference>
<dbReference type="Pfam" id="PF12335">
    <property type="entry name" value="SBF2"/>
    <property type="match status" value="1"/>
</dbReference>
<dbReference type="GO" id="GO:0005737">
    <property type="term" value="C:cytoplasm"/>
    <property type="evidence" value="ECO:0007669"/>
    <property type="project" value="TreeGrafter"/>
</dbReference>
<dbReference type="SUPFAM" id="SSF52799">
    <property type="entry name" value="(Phosphotyrosine protein) phosphatases II"/>
    <property type="match status" value="1"/>
</dbReference>
<feature type="domain" description="PH" evidence="5">
    <location>
        <begin position="1614"/>
        <end position="1718"/>
    </location>
</feature>
<keyword evidence="4" id="KW-0812">Transmembrane</keyword>
<dbReference type="PANTHER" id="PTHR10807:SF4">
    <property type="entry name" value="MYOTUBULARIN-RELATED PROTEIN 13"/>
    <property type="match status" value="1"/>
</dbReference>
<dbReference type="SMART" id="SM00568">
    <property type="entry name" value="GRAM"/>
    <property type="match status" value="1"/>
</dbReference>
<protein>
    <submittedName>
        <fullName evidence="8">Myotubularin-related protein 13-like</fullName>
    </submittedName>
</protein>
<dbReference type="InterPro" id="IPR005112">
    <property type="entry name" value="dDENN_dom"/>
</dbReference>
<dbReference type="FunFam" id="3.40.50.11500:FF:000006">
    <property type="entry name" value="SET binding factor 2"/>
    <property type="match status" value="1"/>
</dbReference>
<dbReference type="GO" id="GO:0016020">
    <property type="term" value="C:membrane"/>
    <property type="evidence" value="ECO:0007669"/>
    <property type="project" value="TreeGrafter"/>
</dbReference>
<feature type="transmembrane region" description="Helical" evidence="4">
    <location>
        <begin position="89"/>
        <end position="114"/>
    </location>
</feature>
<sequence>DVNSVLSDIYKKKELYMNYIYIYIYVYIYRERERKYVLLEFLLFLRPHSSKRQKHYLMLSKMSQDICEKQTTFLDACQDHYVRSGLKKIIHAFVVFLYVPGIQNVLSLFCAVLTEHKVLFHSSSYQRLGEACRALESLMFPLKYSYPYIPILPSRLLEVLSSPTPFIIGVHSMFQSEIQELLDVVIADLDGGTIKIPECIHLSQLPEPLLHNTQKALSMVLHPDLEGADNAFPPPRSAPSNLKLLDKEVRAVFLRLFAQLFQGYRSCLQLIRIHSEPLIHFHKAAFLGQRGLIENDFLTKVLDGMAFAGFVSERGPPYRACDLFDEVQYIFIRFQKRLRDLSEQLYKNESPNPHMAFQKVPRPTEGSHLRVHVVPFPLLEEDRVEELIQEGLAKQHAAPISTRPERKCVVPAGPPPSSAFNSARRLEVVRTCIGFIFDNKTLETEKALPAALRALKGKAARQCLTEELSHRVQQNRAILDHQQFDHIVRMMNCALQDCSSSEEYTVAAALLPLTTAFYRKLAAGVDQFSYTCIQDHPIWTNQQFWEATFYSEVQNQIRALYLTAPEEKQLITIGTNPTNESERTTMDLAAEQLRTWPSLSKEKQQELVKNEESTVFSQAIHYASLMVYLLVPLDTSKTKLLRSTPATDWESGSNSILTNSIAGSVAESFDTESGFEDSETSDVANSVGRFISRFIDKVCTESGVTQGHIKSLHSMIPGLVAMQMETLEAVHRESRRLPPIQKPKILRPALLPGEELVSEGLRVVLDPDGREEATGGLLGGPHILPAEGALFLTTYRIVFKGTPHDPLVGEQAVIRSFPVSTLTKEKKITIQNQLQQNMQDGLQLRSASFQLIKVAFDEEVSSEMVEIFRKHMQRIRYPPSIFSTFAFAAGQTAPQLILPKQKERNTGFRTLSKTIVKGAKRAGKITMGRQSTLKKNEKGSRMTWHEDDDISSEYNDGEPPASSTLKASEKSTMEQLVERACFRDYQRLGLGTISVSSTRSKSGEQFRVTAVNRLYSLCRSYPGLLVVPHTVQDSSLHKVSRCYRHNRLPVVCWKHLRTKAVLLRSGGFHSKSVVGLFKSQNPSSAGMFTSSSLEQEKYLQAILSSIPIYFKPNGSNILTNRSLIGLSPVTSVCFSKVIFVILPNLMFTHICCIPSPKGVWASLRSSSRFIQHPAAADVGTRLAGKDLAPPTGIENLQAQLLKHQAALYIFGEKSHLRGLRLDSALNCELVPVEFADTRQVKGSFKKLLRACAPSSMSSDTEDSFLKALEESEWMLQLHKLLQLALVVVELLDCGSSVLVSLEDGWDITTQVVSLVQVLSDPFYRTLEGFQVLLEKEWLSFGHKFSQRGNLTPSSQGSGFTPIFLQFLDCIHQVHNQYPLEFEFNQYYLKFLAYHYISNRFKNFLLDSDYERLEHGTLFEDKGDKQSKRGICIWECISRMHRKSPLFFNYLYSPSETEAVLKPLISIPNLTTWEFYTGETLSTGPSYDWRMLTVCSQSTEEPDTIATTKRRIVWPCYSSVSRAQPDAITKLLDIERLEGELGQQSEPWHTTLEKVRDMSISGLVPTSNLQAYQRHSMLHLPDSDLGEDSSPTAVNGVNRRAATLYNQFTTKNEDNRSFEGILYKRGALLKAWKARWFVLDITKHQLRYYETDEDTSCRGYIDLAEVESVLIATPTIGAPKHISEKAFFDLKTTKRVYNFCAADAQSAQLWIDKIQSCISDA</sequence>
<dbReference type="CDD" id="cd13339">
    <property type="entry name" value="PH-GRAM_MTMR13"/>
    <property type="match status" value="1"/>
</dbReference>
<dbReference type="PROSITE" id="PS50003">
    <property type="entry name" value="PH_DOMAIN"/>
    <property type="match status" value="1"/>
</dbReference>
<dbReference type="PROSITE" id="PS50211">
    <property type="entry name" value="DENN"/>
    <property type="match status" value="1"/>
</dbReference>
<reference evidence="8" key="2">
    <citation type="submission" date="2025-09" db="UniProtKB">
        <authorList>
            <consortium name="Ensembl"/>
        </authorList>
    </citation>
    <scope>IDENTIFICATION</scope>
</reference>
<feature type="transmembrane region" description="Helical" evidence="4">
    <location>
        <begin position="15"/>
        <end position="30"/>
    </location>
</feature>
<dbReference type="SMART" id="SM00233">
    <property type="entry name" value="PH"/>
    <property type="match status" value="1"/>
</dbReference>
<evidence type="ECO:0000259" key="7">
    <source>
        <dbReference type="PROSITE" id="PS51339"/>
    </source>
</evidence>
<keyword evidence="2" id="KW-0344">Guanine-nucleotide releasing factor</keyword>
<dbReference type="Pfam" id="PF02141">
    <property type="entry name" value="DENN"/>
    <property type="match status" value="1"/>
</dbReference>
<dbReference type="PANTHER" id="PTHR10807">
    <property type="entry name" value="MYOTUBULARIN-RELATED"/>
    <property type="match status" value="1"/>
</dbReference>
<evidence type="ECO:0000256" key="1">
    <source>
        <dbReference type="ARBA" id="ARBA00007471"/>
    </source>
</evidence>
<reference evidence="8" key="1">
    <citation type="submission" date="2025-08" db="UniProtKB">
        <authorList>
            <consortium name="Ensembl"/>
        </authorList>
    </citation>
    <scope>IDENTIFICATION</scope>
</reference>
<dbReference type="Pfam" id="PF00169">
    <property type="entry name" value="PH"/>
    <property type="match status" value="1"/>
</dbReference>
<organism evidence="8 9">
    <name type="scientific">Sinocyclocheilus anshuiensis</name>
    <dbReference type="NCBI Taxonomy" id="1608454"/>
    <lineage>
        <taxon>Eukaryota</taxon>
        <taxon>Metazoa</taxon>
        <taxon>Chordata</taxon>
        <taxon>Craniata</taxon>
        <taxon>Vertebrata</taxon>
        <taxon>Euteleostomi</taxon>
        <taxon>Actinopterygii</taxon>
        <taxon>Neopterygii</taxon>
        <taxon>Teleostei</taxon>
        <taxon>Ostariophysi</taxon>
        <taxon>Cypriniformes</taxon>
        <taxon>Cyprinidae</taxon>
        <taxon>Cyprininae</taxon>
        <taxon>Sinocyclocheilus</taxon>
    </lineage>
</organism>
<keyword evidence="9" id="KW-1185">Reference proteome</keyword>
<dbReference type="Pfam" id="PF02893">
    <property type="entry name" value="GRAM"/>
    <property type="match status" value="1"/>
</dbReference>
<dbReference type="InterPro" id="IPR001194">
    <property type="entry name" value="cDENN_dom"/>
</dbReference>
<dbReference type="InterPro" id="IPR037516">
    <property type="entry name" value="Tripartite_DENN"/>
</dbReference>
<feature type="domain" description="UDENN" evidence="6">
    <location>
        <begin position="1"/>
        <end position="321"/>
    </location>
</feature>
<dbReference type="InterPro" id="IPR037823">
    <property type="entry name" value="MTMR13_PH-GRAM"/>
</dbReference>
<dbReference type="InterPro" id="IPR011993">
    <property type="entry name" value="PH-like_dom_sf"/>
</dbReference>
<dbReference type="Gene3D" id="3.40.50.11500">
    <property type="match status" value="1"/>
</dbReference>
<dbReference type="InterPro" id="IPR004182">
    <property type="entry name" value="GRAM"/>
</dbReference>
<dbReference type="InterPro" id="IPR022096">
    <property type="entry name" value="SBF1/SBF2"/>
</dbReference>
<comment type="similarity">
    <text evidence="1">Belongs to the protein-tyrosine phosphatase family. Non-receptor class myotubularin subfamily.</text>
</comment>
<feature type="region of interest" description="Disordered" evidence="3">
    <location>
        <begin position="929"/>
        <end position="969"/>
    </location>
</feature>
<dbReference type="CDD" id="cd01235">
    <property type="entry name" value="PH_Sbf1_hMTMR5"/>
    <property type="match status" value="1"/>
</dbReference>
<dbReference type="SUPFAM" id="SSF50729">
    <property type="entry name" value="PH domain-like"/>
    <property type="match status" value="2"/>
</dbReference>
<dbReference type="SMART" id="SM00801">
    <property type="entry name" value="dDENN"/>
    <property type="match status" value="1"/>
</dbReference>
<accession>A0A671MVX9</accession>
<dbReference type="PROSITE" id="PS51339">
    <property type="entry name" value="PPASE_MYOTUBULARIN"/>
    <property type="match status" value="1"/>
</dbReference>
<dbReference type="FunFam" id="2.30.29.30:FF:000093">
    <property type="entry name" value="SET binding factor 2"/>
    <property type="match status" value="1"/>
</dbReference>
<dbReference type="InterPro" id="IPR043153">
    <property type="entry name" value="DENN_C"/>
</dbReference>
<dbReference type="InterPro" id="IPR001849">
    <property type="entry name" value="PH_domain"/>
</dbReference>
<name>A0A671MVX9_9TELE</name>
<dbReference type="InterPro" id="IPR029021">
    <property type="entry name" value="Prot-tyrosine_phosphatase-like"/>
</dbReference>
<dbReference type="Gene3D" id="2.30.29.30">
    <property type="entry name" value="Pleckstrin-homology domain (PH domain)/Phosphotyrosine-binding domain (PTB)"/>
    <property type="match status" value="1"/>
</dbReference>
<feature type="domain" description="Myotubularin phosphatase" evidence="7">
    <location>
        <begin position="975"/>
        <end position="1476"/>
    </location>
</feature>
<dbReference type="GO" id="GO:0005085">
    <property type="term" value="F:guanyl-nucleotide exchange factor activity"/>
    <property type="evidence" value="ECO:0007669"/>
    <property type="project" value="UniProtKB-KW"/>
</dbReference>
<evidence type="ECO:0000256" key="4">
    <source>
        <dbReference type="SAM" id="Phobius"/>
    </source>
</evidence>